<evidence type="ECO:0000313" key="2">
    <source>
        <dbReference type="EMBL" id="GGA41705.1"/>
    </source>
</evidence>
<name>A0ABQ1GE19_9GAMM</name>
<dbReference type="EMBL" id="BMJA01000003">
    <property type="protein sequence ID" value="GGA41705.1"/>
    <property type="molecule type" value="Genomic_DNA"/>
</dbReference>
<dbReference type="Proteomes" id="UP000620046">
    <property type="component" value="Unassembled WGS sequence"/>
</dbReference>
<reference evidence="3" key="1">
    <citation type="journal article" date="2019" name="Int. J. Syst. Evol. Microbiol.">
        <title>The Global Catalogue of Microorganisms (GCM) 10K type strain sequencing project: providing services to taxonomists for standard genome sequencing and annotation.</title>
        <authorList>
            <consortium name="The Broad Institute Genomics Platform"/>
            <consortium name="The Broad Institute Genome Sequencing Center for Infectious Disease"/>
            <person name="Wu L."/>
            <person name="Ma J."/>
        </authorList>
    </citation>
    <scope>NUCLEOTIDE SEQUENCE [LARGE SCALE GENOMIC DNA]</scope>
    <source>
        <strain evidence="3">CGMCC 1.15439</strain>
    </source>
</reference>
<comment type="caution">
    <text evidence="2">The sequence shown here is derived from an EMBL/GenBank/DDBJ whole genome shotgun (WGS) entry which is preliminary data.</text>
</comment>
<evidence type="ECO:0000256" key="1">
    <source>
        <dbReference type="SAM" id="MobiDB-lite"/>
    </source>
</evidence>
<organism evidence="2 3">
    <name type="scientific">Dyella nitratireducens</name>
    <dbReference type="NCBI Taxonomy" id="1849580"/>
    <lineage>
        <taxon>Bacteria</taxon>
        <taxon>Pseudomonadati</taxon>
        <taxon>Pseudomonadota</taxon>
        <taxon>Gammaproteobacteria</taxon>
        <taxon>Lysobacterales</taxon>
        <taxon>Rhodanobacteraceae</taxon>
        <taxon>Dyella</taxon>
    </lineage>
</organism>
<evidence type="ECO:0000313" key="3">
    <source>
        <dbReference type="Proteomes" id="UP000620046"/>
    </source>
</evidence>
<keyword evidence="3" id="KW-1185">Reference proteome</keyword>
<gene>
    <name evidence="2" type="ORF">GCM10010981_33400</name>
</gene>
<accession>A0ABQ1GE19</accession>
<protein>
    <submittedName>
        <fullName evidence="2">Uncharacterized protein</fullName>
    </submittedName>
</protein>
<feature type="region of interest" description="Disordered" evidence="1">
    <location>
        <begin position="64"/>
        <end position="89"/>
    </location>
</feature>
<sequence>MRLSITAYVLGECIQMRGKRTLPPGTRKVVAVIDIHDLAGRGAAEHDLQSQILCEPLPGIAHLLKQHPSDPAGTDQANRDAPPAWRRSAPHARKWHVIDLTWCIDNELIHGHSLYRHQRSEV</sequence>
<proteinExistence type="predicted"/>